<dbReference type="InterPro" id="IPR006638">
    <property type="entry name" value="Elp3/MiaA/NifB-like_rSAM"/>
</dbReference>
<accession>A0A6N2RY51</accession>
<proteinExistence type="predicted"/>
<dbReference type="InterPro" id="IPR058240">
    <property type="entry name" value="rSAM_sf"/>
</dbReference>
<dbReference type="SFLD" id="SFLDS00029">
    <property type="entry name" value="Radical_SAM"/>
    <property type="match status" value="1"/>
</dbReference>
<dbReference type="GO" id="GO:0046872">
    <property type="term" value="F:metal ion binding"/>
    <property type="evidence" value="ECO:0007669"/>
    <property type="project" value="UniProtKB-KW"/>
</dbReference>
<dbReference type="EMBL" id="CACRSQ010000002">
    <property type="protein sequence ID" value="VYS85802.1"/>
    <property type="molecule type" value="Genomic_DNA"/>
</dbReference>
<dbReference type="SUPFAM" id="SSF102114">
    <property type="entry name" value="Radical SAM enzymes"/>
    <property type="match status" value="1"/>
</dbReference>
<keyword evidence="3" id="KW-0411">Iron-sulfur</keyword>
<evidence type="ECO:0000256" key="1">
    <source>
        <dbReference type="ARBA" id="ARBA00022723"/>
    </source>
</evidence>
<dbReference type="GO" id="GO:0003824">
    <property type="term" value="F:catalytic activity"/>
    <property type="evidence" value="ECO:0007669"/>
    <property type="project" value="InterPro"/>
</dbReference>
<dbReference type="Gene3D" id="3.80.30.30">
    <property type="match status" value="1"/>
</dbReference>
<dbReference type="CDD" id="cd01335">
    <property type="entry name" value="Radical_SAM"/>
    <property type="match status" value="1"/>
</dbReference>
<keyword evidence="1" id="KW-0479">Metal-binding</keyword>
<reference evidence="5" key="1">
    <citation type="submission" date="2019-11" db="EMBL/GenBank/DDBJ databases">
        <authorList>
            <person name="Feng L."/>
        </authorList>
    </citation>
    <scope>NUCLEOTIDE SEQUENCE</scope>
    <source>
        <strain evidence="5">AcaccaeLFYP115</strain>
    </source>
</reference>
<dbReference type="SMART" id="SM00729">
    <property type="entry name" value="Elp3"/>
    <property type="match status" value="1"/>
</dbReference>
<evidence type="ECO:0000256" key="2">
    <source>
        <dbReference type="ARBA" id="ARBA00023004"/>
    </source>
</evidence>
<dbReference type="GO" id="GO:0051536">
    <property type="term" value="F:iron-sulfur cluster binding"/>
    <property type="evidence" value="ECO:0007669"/>
    <property type="project" value="UniProtKB-KW"/>
</dbReference>
<dbReference type="RefSeq" id="WP_006569069.1">
    <property type="nucleotide sequence ID" value="NZ_BAABRZ010000001.1"/>
</dbReference>
<dbReference type="Pfam" id="PF04055">
    <property type="entry name" value="Radical_SAM"/>
    <property type="match status" value="1"/>
</dbReference>
<evidence type="ECO:0000256" key="3">
    <source>
        <dbReference type="ARBA" id="ARBA00023014"/>
    </source>
</evidence>
<name>A0A6N2RY51_9FIRM</name>
<dbReference type="PANTHER" id="PTHR43432">
    <property type="entry name" value="SLR0285 PROTEIN"/>
    <property type="match status" value="1"/>
</dbReference>
<dbReference type="GeneID" id="69468216"/>
<feature type="domain" description="Elp3/MiaA/NifB-like radical SAM core" evidence="4">
    <location>
        <begin position="21"/>
        <end position="233"/>
    </location>
</feature>
<gene>
    <name evidence="5" type="ORF">ACLFYP115_00696</name>
</gene>
<organism evidence="5">
    <name type="scientific">Anaerostipes caccae</name>
    <dbReference type="NCBI Taxonomy" id="105841"/>
    <lineage>
        <taxon>Bacteria</taxon>
        <taxon>Bacillati</taxon>
        <taxon>Bacillota</taxon>
        <taxon>Clostridia</taxon>
        <taxon>Lachnospirales</taxon>
        <taxon>Lachnospiraceae</taxon>
        <taxon>Anaerostipes</taxon>
    </lineage>
</organism>
<dbReference type="SFLD" id="SFLDG01084">
    <property type="entry name" value="Uncharacterised_Radical_SAM_Su"/>
    <property type="match status" value="1"/>
</dbReference>
<evidence type="ECO:0000313" key="5">
    <source>
        <dbReference type="EMBL" id="VYS85802.1"/>
    </source>
</evidence>
<dbReference type="InterPro" id="IPR040086">
    <property type="entry name" value="MJ0683-like"/>
</dbReference>
<sequence>MDYVKAKHIITKGPGDSWFGGDYNMNIYRGCCHGCIYCDSRSDCYHIENFDQVKAKEHALEIIRDDLRRKTKKGVVATGAMSDPYNPFEKELMLTRHAQELLNAFGFGSAIATKSAMITRDIDILEEIKEHSPVICKLTITTCDDSMCKKIEPGVSLSSERFEALAKLKDAGIFAGILMMPVLPWIEDTEENILGIVKKAKECGADFIYPAFGVTLRQNQREWYFEKLDRLFPDDNLREKYKKRYGDRYQCASPHAKQLWSRFAAACNDAGILFNMRHIITAYRRPYEARQMSFFDQF</sequence>
<evidence type="ECO:0000259" key="4">
    <source>
        <dbReference type="SMART" id="SM00729"/>
    </source>
</evidence>
<dbReference type="AlphaFoldDB" id="A0A6N2RY51"/>
<dbReference type="PANTHER" id="PTHR43432:SF5">
    <property type="entry name" value="ELP3_MIAA_NIFB-LIKE RADICAL SAM CORE DOMAIN-CONTAINING PROTEIN"/>
    <property type="match status" value="1"/>
</dbReference>
<dbReference type="InterPro" id="IPR007197">
    <property type="entry name" value="rSAM"/>
</dbReference>
<protein>
    <submittedName>
        <fullName evidence="5">Radical SAM superfamily protein</fullName>
    </submittedName>
</protein>
<keyword evidence="2" id="KW-0408">Iron</keyword>